<name>A0A8H3GRG1_9AGAM</name>
<feature type="compositionally biased region" description="Basic residues" evidence="1">
    <location>
        <begin position="238"/>
        <end position="252"/>
    </location>
</feature>
<evidence type="ECO:0000313" key="2">
    <source>
        <dbReference type="EMBL" id="CAE6462251.1"/>
    </source>
</evidence>
<feature type="compositionally biased region" description="Polar residues" evidence="1">
    <location>
        <begin position="125"/>
        <end position="138"/>
    </location>
</feature>
<proteinExistence type="predicted"/>
<gene>
    <name evidence="2" type="ORF">RDB_LOCUS70331</name>
</gene>
<sequence>MTIPPDQFHLPPTIDRNALASAIALASNALAAAGEALAEASKAMSDAGQVDRIGAPSGIDSGFSSRSRPPDIAETKGKHMSSDIDRTHELGLVDRPNEPGFNEATGAQPDNNPSTPTRATYPEWNLSNDSDIIPATNSPIKDRTSMLLSLDYEHAKPDSESETCAEANNQNWHGQADQYGQDDQQDPAQYEQGIFFTVPPPAPPAESSGGMEPIPLLGPSGWQIDSQSPQYQMGDAKSKKHGSLKDKLKNKRNASLPTSAGMTSNIHEDPPTSLGEQRLHVDSHSRKYIRLAKPSDAISFIAFIAQQPGRILCVTPDEAIARSSSSDVEDLKTVSVYRVYTTKLVEPTRRKLQSCPEAVPPIGVFIPANIFGSSPNKNFSADSVLYWGPPPKAQQYIAQSLSFSPPPRLSCVMVIGNQQFNESAYGASAYSASVLNTFSKFSVELRSRQLRQIPPTPVSIKRPAGSTVNDSTRYYNPARLVPSVASTSWVPPRPTIPPIARRVQQPYPQGHYYIVLDPPQNLSGEMRDQDIIPLVAFIALNSTRVICCIPSDKDLLTYQRLINSIANVDATIPASIKEGQIRVACKQLARKQSGVLFGPCSTAASHAAWKAGWRKSYAECLIYCGMPPDLGDYLKECQIKVSHSYIVLTSSQFMASQWQLAAAPQLRHHPYIRPSESLISGNLLHDLRERLVPYLC</sequence>
<feature type="compositionally biased region" description="Polar residues" evidence="1">
    <location>
        <begin position="108"/>
        <end position="118"/>
    </location>
</feature>
<dbReference type="AlphaFoldDB" id="A0A8H3GRG1"/>
<reference evidence="2" key="1">
    <citation type="submission" date="2021-01" db="EMBL/GenBank/DDBJ databases">
        <authorList>
            <person name="Kaushik A."/>
        </authorList>
    </citation>
    <scope>NUCLEOTIDE SEQUENCE</scope>
    <source>
        <strain evidence="2">AG4-RS23</strain>
    </source>
</reference>
<dbReference type="Proteomes" id="UP000663861">
    <property type="component" value="Unassembled WGS sequence"/>
</dbReference>
<organism evidence="2 3">
    <name type="scientific">Rhizoctonia solani</name>
    <dbReference type="NCBI Taxonomy" id="456999"/>
    <lineage>
        <taxon>Eukaryota</taxon>
        <taxon>Fungi</taxon>
        <taxon>Dikarya</taxon>
        <taxon>Basidiomycota</taxon>
        <taxon>Agaricomycotina</taxon>
        <taxon>Agaricomycetes</taxon>
        <taxon>Cantharellales</taxon>
        <taxon>Ceratobasidiaceae</taxon>
        <taxon>Rhizoctonia</taxon>
    </lineage>
</organism>
<evidence type="ECO:0000313" key="3">
    <source>
        <dbReference type="Proteomes" id="UP000663861"/>
    </source>
</evidence>
<feature type="region of interest" description="Disordered" evidence="1">
    <location>
        <begin position="46"/>
        <end position="138"/>
    </location>
</feature>
<feature type="compositionally biased region" description="Polar residues" evidence="1">
    <location>
        <begin position="253"/>
        <end position="265"/>
    </location>
</feature>
<feature type="region of interest" description="Disordered" evidence="1">
    <location>
        <begin position="228"/>
        <end position="278"/>
    </location>
</feature>
<protein>
    <submittedName>
        <fullName evidence="2">Uncharacterized protein</fullName>
    </submittedName>
</protein>
<comment type="caution">
    <text evidence="2">The sequence shown here is derived from an EMBL/GenBank/DDBJ whole genome shotgun (WGS) entry which is preliminary data.</text>
</comment>
<feature type="compositionally biased region" description="Basic and acidic residues" evidence="1">
    <location>
        <begin position="68"/>
        <end position="97"/>
    </location>
</feature>
<accession>A0A8H3GRG1</accession>
<dbReference type="EMBL" id="CAJMWY010001238">
    <property type="protein sequence ID" value="CAE6462251.1"/>
    <property type="molecule type" value="Genomic_DNA"/>
</dbReference>
<evidence type="ECO:0000256" key="1">
    <source>
        <dbReference type="SAM" id="MobiDB-lite"/>
    </source>
</evidence>